<evidence type="ECO:0000313" key="4">
    <source>
        <dbReference type="Proteomes" id="UP000823604"/>
    </source>
</evidence>
<dbReference type="InterPro" id="IPR046692">
    <property type="entry name" value="DUF6562"/>
</dbReference>
<reference evidence="3" key="2">
    <citation type="journal article" date="2021" name="PeerJ">
        <title>Extensive microbial diversity within the chicken gut microbiome revealed by metagenomics and culture.</title>
        <authorList>
            <person name="Gilroy R."/>
            <person name="Ravi A."/>
            <person name="Getino M."/>
            <person name="Pursley I."/>
            <person name="Horton D.L."/>
            <person name="Alikhan N.F."/>
            <person name="Baker D."/>
            <person name="Gharbi K."/>
            <person name="Hall N."/>
            <person name="Watson M."/>
            <person name="Adriaenssens E.M."/>
            <person name="Foster-Nyarko E."/>
            <person name="Jarju S."/>
            <person name="Secka A."/>
            <person name="Antonio M."/>
            <person name="Oren A."/>
            <person name="Chaudhuri R.R."/>
            <person name="La Ragione R."/>
            <person name="Hildebrand F."/>
            <person name="Pallen M.J."/>
        </authorList>
    </citation>
    <scope>NUCLEOTIDE SEQUENCE</scope>
    <source>
        <strain evidence="3">B1-8020</strain>
    </source>
</reference>
<organism evidence="3 4">
    <name type="scientific">Candidatus Merdivivens pullicola</name>
    <dbReference type="NCBI Taxonomy" id="2840872"/>
    <lineage>
        <taxon>Bacteria</taxon>
        <taxon>Pseudomonadati</taxon>
        <taxon>Bacteroidota</taxon>
        <taxon>Bacteroidia</taxon>
        <taxon>Bacteroidales</taxon>
        <taxon>Muribaculaceae</taxon>
        <taxon>Muribaculaceae incertae sedis</taxon>
        <taxon>Candidatus Merdivivens</taxon>
    </lineage>
</organism>
<feature type="domain" description="DUF6562" evidence="2">
    <location>
        <begin position="33"/>
        <end position="332"/>
    </location>
</feature>
<dbReference type="Proteomes" id="UP000823604">
    <property type="component" value="Unassembled WGS sequence"/>
</dbReference>
<dbReference type="AlphaFoldDB" id="A0A9D9NGU5"/>
<accession>A0A9D9NGU5</accession>
<evidence type="ECO:0000313" key="3">
    <source>
        <dbReference type="EMBL" id="MBO8472952.1"/>
    </source>
</evidence>
<evidence type="ECO:0000259" key="2">
    <source>
        <dbReference type="Pfam" id="PF20200"/>
    </source>
</evidence>
<dbReference type="EMBL" id="JADIMA010000044">
    <property type="protein sequence ID" value="MBO8472952.1"/>
    <property type="molecule type" value="Genomic_DNA"/>
</dbReference>
<feature type="chain" id="PRO_5039106117" description="DUF6562 domain-containing protein" evidence="1">
    <location>
        <begin position="19"/>
        <end position="333"/>
    </location>
</feature>
<protein>
    <recommendedName>
        <fullName evidence="2">DUF6562 domain-containing protein</fullName>
    </recommendedName>
</protein>
<gene>
    <name evidence="3" type="ORF">IAB81_04925</name>
</gene>
<evidence type="ECO:0000256" key="1">
    <source>
        <dbReference type="SAM" id="SignalP"/>
    </source>
</evidence>
<reference evidence="3" key="1">
    <citation type="submission" date="2020-10" db="EMBL/GenBank/DDBJ databases">
        <authorList>
            <person name="Gilroy R."/>
        </authorList>
    </citation>
    <scope>NUCLEOTIDE SEQUENCE</scope>
    <source>
        <strain evidence="3">B1-8020</strain>
    </source>
</reference>
<feature type="signal peptide" evidence="1">
    <location>
        <begin position="1"/>
        <end position="18"/>
    </location>
</feature>
<sequence>MKNFIRLALIAAALVPLAACVHEYPEEGKEIDPTEIGLTLELSTDPSITSASVFSKSGETAPYVYFVIELYKDDYTGEPAVRHEEGAIRNSDGSASLTVTVPVHAGKYRLAAFAACVEDETGSGCIYNLDDLGDISFASGEYAGSTALKECYDLRMDIDLSNSEWHSEETVSGVLSAPVGRLEIISEDAADFVTKLQTSVGQAANDETFWEDYELRWDYALYSPVGYNVFTGMPEDSETGIGFRSDIFPLNENEVLMGYDYIFVNGEKAGVNITLGLYERATGNLLNTYSGLTADIFRGETTVIRGDFLTTNQGSGIGIDPGFDGDIDITLPD</sequence>
<keyword evidence="1" id="KW-0732">Signal</keyword>
<comment type="caution">
    <text evidence="3">The sequence shown here is derived from an EMBL/GenBank/DDBJ whole genome shotgun (WGS) entry which is preliminary data.</text>
</comment>
<dbReference type="Pfam" id="PF20200">
    <property type="entry name" value="DUF6562"/>
    <property type="match status" value="1"/>
</dbReference>
<name>A0A9D9NGU5_9BACT</name>
<proteinExistence type="predicted"/>